<dbReference type="InterPro" id="IPR036526">
    <property type="entry name" value="C-N_Hydrolase_sf"/>
</dbReference>
<protein>
    <submittedName>
        <fullName evidence="2">Carbon-nitrogen hydrolase family protein</fullName>
    </submittedName>
</protein>
<evidence type="ECO:0000259" key="1">
    <source>
        <dbReference type="PROSITE" id="PS50263"/>
    </source>
</evidence>
<keyword evidence="3" id="KW-1185">Reference proteome</keyword>
<evidence type="ECO:0000313" key="2">
    <source>
        <dbReference type="EMBL" id="PWQ92995.1"/>
    </source>
</evidence>
<dbReference type="Pfam" id="PF00795">
    <property type="entry name" value="CN_hydrolase"/>
    <property type="match status" value="1"/>
</dbReference>
<sequence length="258" mass="29076">MMTTKPQLKSFVIQFPITPDVLENEHRMLLLLNDIPKFSLVVFPEGALSGYLEEVSFVDDIDKEILVSALGRLKEFAMQAKIHLTFGSCIYEQGHWYNAAFYYAPNGEQFSYRKANLAISERGKFSAGNELSCFEIQHHGQAIKVAFQLCREIRFPEQWSALARQGAQIFIYATNAVGDAAQADVWRSHLISRAAENQRFVLCANVAGDDQKCPSMIIDPQGYTLWETLSADTKIGTCDLDLSATSSWYLDQSRQDIV</sequence>
<evidence type="ECO:0000313" key="3">
    <source>
        <dbReference type="Proteomes" id="UP000245506"/>
    </source>
</evidence>
<dbReference type="Gene3D" id="3.60.110.10">
    <property type="entry name" value="Carbon-nitrogen hydrolase"/>
    <property type="match status" value="1"/>
</dbReference>
<dbReference type="OrthoDB" id="9760188at2"/>
<organism evidence="2 3">
    <name type="scientific">Leucothrix arctica</name>
    <dbReference type="NCBI Taxonomy" id="1481894"/>
    <lineage>
        <taxon>Bacteria</taxon>
        <taxon>Pseudomonadati</taxon>
        <taxon>Pseudomonadota</taxon>
        <taxon>Gammaproteobacteria</taxon>
        <taxon>Thiotrichales</taxon>
        <taxon>Thiotrichaceae</taxon>
        <taxon>Leucothrix</taxon>
    </lineage>
</organism>
<accession>A0A317C2Y1</accession>
<dbReference type="AlphaFoldDB" id="A0A317C2Y1"/>
<dbReference type="InterPro" id="IPR003010">
    <property type="entry name" value="C-N_Hydrolase"/>
</dbReference>
<dbReference type="CDD" id="cd07197">
    <property type="entry name" value="nitrilase"/>
    <property type="match status" value="1"/>
</dbReference>
<dbReference type="RefSeq" id="WP_109827019.1">
    <property type="nucleotide sequence ID" value="NZ_QGKL01000044.1"/>
</dbReference>
<gene>
    <name evidence="2" type="ORF">DKT75_21695</name>
</gene>
<dbReference type="PANTHER" id="PTHR23088:SF27">
    <property type="entry name" value="DEAMINATED GLUTATHIONE AMIDASE"/>
    <property type="match status" value="1"/>
</dbReference>
<proteinExistence type="predicted"/>
<dbReference type="EMBL" id="QGKL01000044">
    <property type="protein sequence ID" value="PWQ92995.1"/>
    <property type="molecule type" value="Genomic_DNA"/>
</dbReference>
<dbReference type="PANTHER" id="PTHR23088">
    <property type="entry name" value="NITRILASE-RELATED"/>
    <property type="match status" value="1"/>
</dbReference>
<keyword evidence="2" id="KW-0378">Hydrolase</keyword>
<name>A0A317C2Y1_9GAMM</name>
<comment type="caution">
    <text evidence="2">The sequence shown here is derived from an EMBL/GenBank/DDBJ whole genome shotgun (WGS) entry which is preliminary data.</text>
</comment>
<dbReference type="PROSITE" id="PS50263">
    <property type="entry name" value="CN_HYDROLASE"/>
    <property type="match status" value="1"/>
</dbReference>
<reference evidence="2 3" key="1">
    <citation type="submission" date="2018-05" db="EMBL/GenBank/DDBJ databases">
        <title>Leucothrix arctica sp. nov., isolated from Arctic seawater.</title>
        <authorList>
            <person name="Choi A."/>
            <person name="Baek K."/>
        </authorList>
    </citation>
    <scope>NUCLEOTIDE SEQUENCE [LARGE SCALE GENOMIC DNA]</scope>
    <source>
        <strain evidence="2 3">IMCC9719</strain>
    </source>
</reference>
<dbReference type="SUPFAM" id="SSF56317">
    <property type="entry name" value="Carbon-nitrogen hydrolase"/>
    <property type="match status" value="1"/>
</dbReference>
<dbReference type="GO" id="GO:0016787">
    <property type="term" value="F:hydrolase activity"/>
    <property type="evidence" value="ECO:0007669"/>
    <property type="project" value="UniProtKB-KW"/>
</dbReference>
<dbReference type="Proteomes" id="UP000245506">
    <property type="component" value="Unassembled WGS sequence"/>
</dbReference>
<feature type="domain" description="CN hydrolase" evidence="1">
    <location>
        <begin position="8"/>
        <end position="242"/>
    </location>
</feature>